<dbReference type="Proteomes" id="UP001165960">
    <property type="component" value="Unassembled WGS sequence"/>
</dbReference>
<reference evidence="1" key="1">
    <citation type="submission" date="2022-04" db="EMBL/GenBank/DDBJ databases">
        <title>Genome of the entomopathogenic fungus Entomophthora muscae.</title>
        <authorList>
            <person name="Elya C."/>
            <person name="Lovett B.R."/>
            <person name="Lee E."/>
            <person name="Macias A.M."/>
            <person name="Hajek A.E."/>
            <person name="De Bivort B.L."/>
            <person name="Kasson M.T."/>
            <person name="De Fine Licht H.H."/>
            <person name="Stajich J.E."/>
        </authorList>
    </citation>
    <scope>NUCLEOTIDE SEQUENCE</scope>
    <source>
        <strain evidence="1">Berkeley</strain>
    </source>
</reference>
<dbReference type="EMBL" id="QTSX02003573">
    <property type="protein sequence ID" value="KAJ9070477.1"/>
    <property type="molecule type" value="Genomic_DNA"/>
</dbReference>
<keyword evidence="2" id="KW-1185">Reference proteome</keyword>
<evidence type="ECO:0000313" key="2">
    <source>
        <dbReference type="Proteomes" id="UP001165960"/>
    </source>
</evidence>
<gene>
    <name evidence="1" type="ORF">DSO57_1007669</name>
</gene>
<sequence>MISKLTLLLLSVSGETFSAHSLDGIPYHLLNEPIVKKDGDYREYAGLVLENKLKVLLISDKLAVHAAVGLQTGTGWRDDPKDFPGLSNLCNKLLVERKSPDDVSFHKYITSNAGYVTAEVSYTESEVSFQVHANELNRSLERLSELFVNPSFDETTLQEKATAINNALAKMGNRGASYMQAAKAALRTSHKYTNYSLGPLNPSKLNTTFLLDHFNKHYSSNLMTLVVLGTADMDTLKNLVIPRFSKVKNSELKPASLRSPYNDKNQVKHINIQAPEEKVRLSIEFGLGPVTDETLKQLHFIKYLLGSWKTNSLVTLLRSKGSLGGLRVDISNLKDFTEVTATINHVSAEYVQEMVYILFMYLETLKAKSVTLEQYRAFIRSLADDSPSKDAFWGYKPHKLVSALSSKLMGVPFTSVLGVSEEPTEIDFTSFVSTVNLLNTTNFNVYEFAPFEGPSRTEPQFGRNYAISNFSDEFLARLRAATADDFAKWEKSEATYEMYSVRFPRLNETLLIKD</sequence>
<evidence type="ECO:0000313" key="1">
    <source>
        <dbReference type="EMBL" id="KAJ9070477.1"/>
    </source>
</evidence>
<protein>
    <submittedName>
        <fullName evidence="1">Uncharacterized protein</fullName>
    </submittedName>
</protein>
<accession>A0ACC2T7C4</accession>
<proteinExistence type="predicted"/>
<comment type="caution">
    <text evidence="1">The sequence shown here is derived from an EMBL/GenBank/DDBJ whole genome shotgun (WGS) entry which is preliminary data.</text>
</comment>
<organism evidence="1 2">
    <name type="scientific">Entomophthora muscae</name>
    <dbReference type="NCBI Taxonomy" id="34485"/>
    <lineage>
        <taxon>Eukaryota</taxon>
        <taxon>Fungi</taxon>
        <taxon>Fungi incertae sedis</taxon>
        <taxon>Zoopagomycota</taxon>
        <taxon>Entomophthoromycotina</taxon>
        <taxon>Entomophthoromycetes</taxon>
        <taxon>Entomophthorales</taxon>
        <taxon>Entomophthoraceae</taxon>
        <taxon>Entomophthora</taxon>
    </lineage>
</organism>
<name>A0ACC2T7C4_9FUNG</name>